<feature type="DNA-binding region" description="Homeobox" evidence="6">
    <location>
        <begin position="19"/>
        <end position="78"/>
    </location>
</feature>
<proteinExistence type="predicted"/>
<accession>A0A914C5B2</accession>
<dbReference type="InterPro" id="IPR017970">
    <property type="entry name" value="Homeobox_CS"/>
</dbReference>
<evidence type="ECO:0000256" key="1">
    <source>
        <dbReference type="ARBA" id="ARBA00004123"/>
    </source>
</evidence>
<organism evidence="10 11">
    <name type="scientific">Acrobeloides nanus</name>
    <dbReference type="NCBI Taxonomy" id="290746"/>
    <lineage>
        <taxon>Eukaryota</taxon>
        <taxon>Metazoa</taxon>
        <taxon>Ecdysozoa</taxon>
        <taxon>Nematoda</taxon>
        <taxon>Chromadorea</taxon>
        <taxon>Rhabditida</taxon>
        <taxon>Tylenchina</taxon>
        <taxon>Cephalobomorpha</taxon>
        <taxon>Cephaloboidea</taxon>
        <taxon>Cephalobidae</taxon>
        <taxon>Acrobeloides</taxon>
    </lineage>
</organism>
<dbReference type="CDD" id="cd00086">
    <property type="entry name" value="homeodomain"/>
    <property type="match status" value="1"/>
</dbReference>
<dbReference type="PROSITE" id="PS00027">
    <property type="entry name" value="HOMEOBOX_1"/>
    <property type="match status" value="1"/>
</dbReference>
<dbReference type="InterPro" id="IPR001356">
    <property type="entry name" value="HD"/>
</dbReference>
<dbReference type="WBParaSite" id="ACRNAN_Path_332.g1275.t1">
    <property type="protein sequence ID" value="ACRNAN_Path_332.g1275.t1"/>
    <property type="gene ID" value="ACRNAN_Path_332.g1275"/>
</dbReference>
<evidence type="ECO:0000259" key="9">
    <source>
        <dbReference type="PROSITE" id="PS50071"/>
    </source>
</evidence>
<dbReference type="PROSITE" id="PS50071">
    <property type="entry name" value="HOMEOBOX_2"/>
    <property type="match status" value="1"/>
</dbReference>
<dbReference type="GO" id="GO:0005634">
    <property type="term" value="C:nucleus"/>
    <property type="evidence" value="ECO:0007669"/>
    <property type="project" value="UniProtKB-SubCell"/>
</dbReference>
<comment type="subcellular location">
    <subcellularLocation>
        <location evidence="1 6 7">Nucleus</location>
    </subcellularLocation>
</comment>
<evidence type="ECO:0000256" key="2">
    <source>
        <dbReference type="ARBA" id="ARBA00022473"/>
    </source>
</evidence>
<dbReference type="Proteomes" id="UP000887540">
    <property type="component" value="Unplaced"/>
</dbReference>
<dbReference type="Gene3D" id="1.10.10.60">
    <property type="entry name" value="Homeodomain-like"/>
    <property type="match status" value="1"/>
</dbReference>
<dbReference type="PANTHER" id="PTHR45793">
    <property type="entry name" value="HOMEOBOX PROTEIN"/>
    <property type="match status" value="1"/>
</dbReference>
<dbReference type="AlphaFoldDB" id="A0A914C5B2"/>
<name>A0A914C5B2_9BILA</name>
<evidence type="ECO:0000256" key="7">
    <source>
        <dbReference type="RuleBase" id="RU000682"/>
    </source>
</evidence>
<keyword evidence="5 6" id="KW-0539">Nucleus</keyword>
<evidence type="ECO:0000256" key="4">
    <source>
        <dbReference type="ARBA" id="ARBA00023155"/>
    </source>
</evidence>
<sequence length="221" mass="25414">MPYQLSSCPSRVLPSSSSMKRERTKFHPNQLQILERFFERKMYPDGYERERLAQTLALTETKIQIWFKNRRAKQRAQKHLENMIRAKQDLTGKEKVKDENVIESPPPEPKHEANEEKKPIEKTISEKVEPHPIESSSATMNGIASSADVNFKLHGAGDPNFTPLPANVTAWMPMSYPITQYANVYVNGFGFYSQAHNGSQYPTTPYDFYGHPSYYNTSDYS</sequence>
<dbReference type="GO" id="GO:0000978">
    <property type="term" value="F:RNA polymerase II cis-regulatory region sequence-specific DNA binding"/>
    <property type="evidence" value="ECO:0007669"/>
    <property type="project" value="TreeGrafter"/>
</dbReference>
<keyword evidence="2" id="KW-0217">Developmental protein</keyword>
<dbReference type="InterPro" id="IPR009057">
    <property type="entry name" value="Homeodomain-like_sf"/>
</dbReference>
<evidence type="ECO:0000313" key="10">
    <source>
        <dbReference type="Proteomes" id="UP000887540"/>
    </source>
</evidence>
<feature type="domain" description="Homeobox" evidence="9">
    <location>
        <begin position="17"/>
        <end position="77"/>
    </location>
</feature>
<keyword evidence="4 6" id="KW-0371">Homeobox</keyword>
<dbReference type="Pfam" id="PF00046">
    <property type="entry name" value="Homeodomain"/>
    <property type="match status" value="1"/>
</dbReference>
<keyword evidence="10" id="KW-1185">Reference proteome</keyword>
<feature type="compositionally biased region" description="Basic and acidic residues" evidence="8">
    <location>
        <begin position="108"/>
        <end position="118"/>
    </location>
</feature>
<feature type="compositionally biased region" description="Basic and acidic residues" evidence="8">
    <location>
        <begin position="88"/>
        <end position="100"/>
    </location>
</feature>
<keyword evidence="3 6" id="KW-0238">DNA-binding</keyword>
<dbReference type="SMART" id="SM00389">
    <property type="entry name" value="HOX"/>
    <property type="match status" value="1"/>
</dbReference>
<feature type="region of interest" description="Disordered" evidence="8">
    <location>
        <begin position="1"/>
        <end position="24"/>
    </location>
</feature>
<reference evidence="11" key="1">
    <citation type="submission" date="2022-11" db="UniProtKB">
        <authorList>
            <consortium name="WormBaseParasite"/>
        </authorList>
    </citation>
    <scope>IDENTIFICATION</scope>
</reference>
<evidence type="ECO:0000313" key="11">
    <source>
        <dbReference type="WBParaSite" id="ACRNAN_Path_332.g1275.t1"/>
    </source>
</evidence>
<feature type="region of interest" description="Disordered" evidence="8">
    <location>
        <begin position="88"/>
        <end position="118"/>
    </location>
</feature>
<feature type="compositionally biased region" description="Low complexity" evidence="8">
    <location>
        <begin position="1"/>
        <end position="18"/>
    </location>
</feature>
<dbReference type="GO" id="GO:0000981">
    <property type="term" value="F:DNA-binding transcription factor activity, RNA polymerase II-specific"/>
    <property type="evidence" value="ECO:0007669"/>
    <property type="project" value="InterPro"/>
</dbReference>
<evidence type="ECO:0000256" key="8">
    <source>
        <dbReference type="SAM" id="MobiDB-lite"/>
    </source>
</evidence>
<evidence type="ECO:0000256" key="3">
    <source>
        <dbReference type="ARBA" id="ARBA00023125"/>
    </source>
</evidence>
<evidence type="ECO:0000256" key="5">
    <source>
        <dbReference type="ARBA" id="ARBA00023242"/>
    </source>
</evidence>
<dbReference type="SUPFAM" id="SSF46689">
    <property type="entry name" value="Homeodomain-like"/>
    <property type="match status" value="1"/>
</dbReference>
<protein>
    <submittedName>
        <fullName evidence="11">Homeobox domain-containing protein</fullName>
    </submittedName>
</protein>
<dbReference type="PANTHER" id="PTHR45793:SF5">
    <property type="entry name" value="HOMEOTIC PROTEIN OCELLILESS"/>
    <property type="match status" value="1"/>
</dbReference>
<evidence type="ECO:0000256" key="6">
    <source>
        <dbReference type="PROSITE-ProRule" id="PRU00108"/>
    </source>
</evidence>